<dbReference type="EMBL" id="JAUCMV010000002">
    <property type="protein sequence ID" value="KAK0418832.1"/>
    <property type="molecule type" value="Genomic_DNA"/>
</dbReference>
<name>A0AA39M2V3_9BILA</name>
<keyword evidence="3" id="KW-0812">Transmembrane</keyword>
<sequence length="276" mass="31477">MFLFRSAAIFMAILIFLPVACSFAIRGDPQRETDAVHIRTRRLFPMEWVEAQDPRSSGSDDLLYDIQSVFNAMVYKFKRIRCTTSPNDTKFTDVDSEKNITRYFRSVRPFFGTYGRTERPNSTSCFAVQKAPHRTVCYLIAVRLLFALFVPFRSSVASERCPMKTLFVVILLLVSIEIDCRHLMQHGLRQDTNAIDNVLDDDITAEFFTAISARKRRDVEVGRYLCGTELISPMLTVCNGCLLNKTETEARKLFGDVSLLCCHGKCSEKVLKTLCC</sequence>
<evidence type="ECO:0000256" key="1">
    <source>
        <dbReference type="ARBA" id="ARBA00009034"/>
    </source>
</evidence>
<dbReference type="InterPro" id="IPR036438">
    <property type="entry name" value="Insulin-like_sf"/>
</dbReference>
<keyword evidence="3" id="KW-0472">Membrane</keyword>
<accession>A0AA39M2V3</accession>
<dbReference type="InterPro" id="IPR022353">
    <property type="entry name" value="Insulin_CS"/>
</dbReference>
<comment type="similarity">
    <text evidence="1">Belongs to the insulin family.</text>
</comment>
<evidence type="ECO:0000313" key="4">
    <source>
        <dbReference type="EMBL" id="KAK0418832.1"/>
    </source>
</evidence>
<dbReference type="SUPFAM" id="SSF56994">
    <property type="entry name" value="Insulin-like"/>
    <property type="match status" value="1"/>
</dbReference>
<evidence type="ECO:0000256" key="2">
    <source>
        <dbReference type="ARBA" id="ARBA00022729"/>
    </source>
</evidence>
<keyword evidence="5" id="KW-1185">Reference proteome</keyword>
<feature type="transmembrane region" description="Helical" evidence="3">
    <location>
        <begin position="6"/>
        <end position="25"/>
    </location>
</feature>
<evidence type="ECO:0000313" key="5">
    <source>
        <dbReference type="Proteomes" id="UP001175271"/>
    </source>
</evidence>
<keyword evidence="2" id="KW-0732">Signal</keyword>
<evidence type="ECO:0008006" key="6">
    <source>
        <dbReference type="Google" id="ProtNLM"/>
    </source>
</evidence>
<keyword evidence="3" id="KW-1133">Transmembrane helix</keyword>
<reference evidence="4" key="1">
    <citation type="submission" date="2023-06" db="EMBL/GenBank/DDBJ databases">
        <title>Genomic analysis of the entomopathogenic nematode Steinernema hermaphroditum.</title>
        <authorList>
            <person name="Schwarz E.M."/>
            <person name="Heppert J.K."/>
            <person name="Baniya A."/>
            <person name="Schwartz H.T."/>
            <person name="Tan C.-H."/>
            <person name="Antoshechkin I."/>
            <person name="Sternberg P.W."/>
            <person name="Goodrich-Blair H."/>
            <person name="Dillman A.R."/>
        </authorList>
    </citation>
    <scope>NUCLEOTIDE SEQUENCE</scope>
    <source>
        <strain evidence="4">PS9179</strain>
        <tissue evidence="4">Whole animal</tissue>
    </source>
</reference>
<evidence type="ECO:0000256" key="3">
    <source>
        <dbReference type="SAM" id="Phobius"/>
    </source>
</evidence>
<organism evidence="4 5">
    <name type="scientific">Steinernema hermaphroditum</name>
    <dbReference type="NCBI Taxonomy" id="289476"/>
    <lineage>
        <taxon>Eukaryota</taxon>
        <taxon>Metazoa</taxon>
        <taxon>Ecdysozoa</taxon>
        <taxon>Nematoda</taxon>
        <taxon>Chromadorea</taxon>
        <taxon>Rhabditida</taxon>
        <taxon>Tylenchina</taxon>
        <taxon>Panagrolaimomorpha</taxon>
        <taxon>Strongyloidoidea</taxon>
        <taxon>Steinernematidae</taxon>
        <taxon>Steinernema</taxon>
    </lineage>
</organism>
<dbReference type="AlphaFoldDB" id="A0AA39M2V3"/>
<dbReference type="PROSITE" id="PS00262">
    <property type="entry name" value="INSULIN"/>
    <property type="match status" value="1"/>
</dbReference>
<comment type="caution">
    <text evidence="4">The sequence shown here is derived from an EMBL/GenBank/DDBJ whole genome shotgun (WGS) entry which is preliminary data.</text>
</comment>
<protein>
    <recommendedName>
        <fullName evidence="6">Insulin-like domain-containing protein</fullName>
    </recommendedName>
</protein>
<gene>
    <name evidence="4" type="ORF">QR680_013797</name>
</gene>
<proteinExistence type="inferred from homology"/>
<dbReference type="Proteomes" id="UP001175271">
    <property type="component" value="Unassembled WGS sequence"/>
</dbReference>